<evidence type="ECO:0000313" key="2">
    <source>
        <dbReference type="EMBL" id="MEI5986293.1"/>
    </source>
</evidence>
<dbReference type="RefSeq" id="WP_336558005.1">
    <property type="nucleotide sequence ID" value="NZ_JAYLLN010000051.1"/>
</dbReference>
<gene>
    <name evidence="2" type="ORF">VJ786_15425</name>
</gene>
<evidence type="ECO:0000256" key="1">
    <source>
        <dbReference type="SAM" id="Coils"/>
    </source>
</evidence>
<keyword evidence="3" id="KW-1185">Reference proteome</keyword>
<name>A0ABU8I9Q2_9SPHI</name>
<dbReference type="Proteomes" id="UP001363035">
    <property type="component" value="Unassembled WGS sequence"/>
</dbReference>
<comment type="caution">
    <text evidence="2">The sequence shown here is derived from an EMBL/GenBank/DDBJ whole genome shotgun (WGS) entry which is preliminary data.</text>
</comment>
<reference evidence="2 3" key="1">
    <citation type="submission" date="2024-01" db="EMBL/GenBank/DDBJ databases">
        <title>Sphingobacterium tenebrionis sp. nov., a novel endophyte isolated from tenebrio molitor intestines.</title>
        <authorList>
            <person name="Zhang C."/>
        </authorList>
    </citation>
    <scope>NUCLEOTIDE SEQUENCE [LARGE SCALE GENOMIC DNA]</scope>
    <source>
        <strain evidence="2 3">PU5-4</strain>
    </source>
</reference>
<evidence type="ECO:0000313" key="3">
    <source>
        <dbReference type="Proteomes" id="UP001363035"/>
    </source>
</evidence>
<organism evidence="2 3">
    <name type="scientific">Sphingobacterium tenebrionis</name>
    <dbReference type="NCBI Taxonomy" id="3111775"/>
    <lineage>
        <taxon>Bacteria</taxon>
        <taxon>Pseudomonadati</taxon>
        <taxon>Bacteroidota</taxon>
        <taxon>Sphingobacteriia</taxon>
        <taxon>Sphingobacteriales</taxon>
        <taxon>Sphingobacteriaceae</taxon>
        <taxon>Sphingobacterium</taxon>
    </lineage>
</organism>
<proteinExistence type="predicted"/>
<dbReference type="EMBL" id="JAYLLN010000051">
    <property type="protein sequence ID" value="MEI5986293.1"/>
    <property type="molecule type" value="Genomic_DNA"/>
</dbReference>
<keyword evidence="1" id="KW-0175">Coiled coil</keyword>
<protein>
    <submittedName>
        <fullName evidence="2">Uncharacterized protein</fullName>
    </submittedName>
</protein>
<feature type="coiled-coil region" evidence="1">
    <location>
        <begin position="1"/>
        <end position="28"/>
    </location>
</feature>
<sequence>MGLMQERIDELNAEMEQAIDKKRILENFIAESIINKQEIPEVVLVTLGQEIRRLKRVVKDCKFRLATYK</sequence>
<accession>A0ABU8I9Q2</accession>